<organism evidence="2 3">
    <name type="scientific">Ilex paraguariensis</name>
    <name type="common">yerba mate</name>
    <dbReference type="NCBI Taxonomy" id="185542"/>
    <lineage>
        <taxon>Eukaryota</taxon>
        <taxon>Viridiplantae</taxon>
        <taxon>Streptophyta</taxon>
        <taxon>Embryophyta</taxon>
        <taxon>Tracheophyta</taxon>
        <taxon>Spermatophyta</taxon>
        <taxon>Magnoliopsida</taxon>
        <taxon>eudicotyledons</taxon>
        <taxon>Gunneridae</taxon>
        <taxon>Pentapetalae</taxon>
        <taxon>asterids</taxon>
        <taxon>campanulids</taxon>
        <taxon>Aquifoliales</taxon>
        <taxon>Aquifoliaceae</taxon>
        <taxon>Ilex</taxon>
    </lineage>
</organism>
<dbReference type="AlphaFoldDB" id="A0ABC8QUA9"/>
<evidence type="ECO:0000313" key="2">
    <source>
        <dbReference type="EMBL" id="CAK9135122.1"/>
    </source>
</evidence>
<feature type="domain" description="F-box" evidence="1">
    <location>
        <begin position="59"/>
        <end position="95"/>
    </location>
</feature>
<accession>A0ABC8QUA9</accession>
<evidence type="ECO:0000313" key="3">
    <source>
        <dbReference type="Proteomes" id="UP001642360"/>
    </source>
</evidence>
<dbReference type="SUPFAM" id="SSF81383">
    <property type="entry name" value="F-box domain"/>
    <property type="match status" value="1"/>
</dbReference>
<gene>
    <name evidence="2" type="ORF">ILEXP_LOCUS2055</name>
</gene>
<proteinExistence type="predicted"/>
<dbReference type="InterPro" id="IPR017451">
    <property type="entry name" value="F-box-assoc_interact_dom"/>
</dbReference>
<protein>
    <recommendedName>
        <fullName evidence="1">F-box domain-containing protein</fullName>
    </recommendedName>
</protein>
<dbReference type="Pfam" id="PF00646">
    <property type="entry name" value="F-box"/>
    <property type="match status" value="1"/>
</dbReference>
<evidence type="ECO:0000259" key="1">
    <source>
        <dbReference type="Pfam" id="PF00646"/>
    </source>
</evidence>
<dbReference type="NCBIfam" id="TIGR01640">
    <property type="entry name" value="F_box_assoc_1"/>
    <property type="match status" value="1"/>
</dbReference>
<comment type="caution">
    <text evidence="2">The sequence shown here is derived from an EMBL/GenBank/DDBJ whole genome shotgun (WGS) entry which is preliminary data.</text>
</comment>
<dbReference type="PANTHER" id="PTHR35546:SF115">
    <property type="entry name" value="F-BOX DOMAIN-CONTAINING PROTEIN"/>
    <property type="match status" value="1"/>
</dbReference>
<dbReference type="InterPro" id="IPR055290">
    <property type="entry name" value="At3g26010-like"/>
</dbReference>
<name>A0ABC8QUA9_9AQUA</name>
<reference evidence="2 3" key="1">
    <citation type="submission" date="2024-02" db="EMBL/GenBank/DDBJ databases">
        <authorList>
            <person name="Vignale AGUSTIN F."/>
            <person name="Sosa J E."/>
            <person name="Modenutti C."/>
        </authorList>
    </citation>
    <scope>NUCLEOTIDE SEQUENCE [LARGE SCALE GENOMIC DNA]</scope>
</reference>
<dbReference type="Proteomes" id="UP001642360">
    <property type="component" value="Unassembled WGS sequence"/>
</dbReference>
<dbReference type="InterPro" id="IPR036047">
    <property type="entry name" value="F-box-like_dom_sf"/>
</dbReference>
<keyword evidence="3" id="KW-1185">Reference proteome</keyword>
<dbReference type="PANTHER" id="PTHR35546">
    <property type="entry name" value="F-BOX PROTEIN INTERACTION DOMAIN PROTEIN-RELATED"/>
    <property type="match status" value="1"/>
</dbReference>
<dbReference type="EMBL" id="CAUOFW020000692">
    <property type="protein sequence ID" value="CAK9135122.1"/>
    <property type="molecule type" value="Genomic_DNA"/>
</dbReference>
<sequence length="422" mass="48468">MGSIEFGFKSIPIRHGSKHHQKIPKQYFLNHSQQRPFFFYTTVMTSTRIPSAHTVAGDDDLLTEILLCLPIKPLVLFKSVSKHWLSLITNPHFCRRRSRGIGAPSGLFLYRSSIDFSLECDFIPLEDTSPTKPPVGTLTFVNFPNRRRIWQSCNGLLCCFTFGGPDAKCNYHIYNPTIHRFTTLPNPAGRVFRNSRRVGSVHAVNLAFDPLKLPHYKAVCVYDSQILPEQFEIEVYSSETGLWRHSADPFSAKVNFELGVFWNCAINWVSYQGNSLYFNVDEERLGTMPMPPLPYGCEGRKLRYFAESCDHLHLIESYGPPTTQFNVYEMAKDYSGWSVKYLVDLDPVMDAFPESIVGLLDYKFLIISFLRRNSDEESFLVLGIPGKAIRYNFSDKTFKKLCDVPRDHLNFELDHAPNVWMV</sequence>
<dbReference type="InterPro" id="IPR001810">
    <property type="entry name" value="F-box_dom"/>
</dbReference>